<dbReference type="HOGENOM" id="CLU_025928_1_0_0"/>
<dbReference type="PATRIC" id="fig|861299.3.peg.5887"/>
<dbReference type="SUPFAM" id="SSF48452">
    <property type="entry name" value="TPR-like"/>
    <property type="match status" value="1"/>
</dbReference>
<dbReference type="EMBL" id="CP007130">
    <property type="protein sequence ID" value="AHG93376.1"/>
    <property type="molecule type" value="Genomic_DNA"/>
</dbReference>
<accession>W0RRQ4</accession>
<evidence type="ECO:0008006" key="4">
    <source>
        <dbReference type="Google" id="ProtNLM"/>
    </source>
</evidence>
<dbReference type="InParanoid" id="W0RRQ4"/>
<dbReference type="KEGG" id="gba:J421_5841"/>
<organism evidence="2 3">
    <name type="scientific">Gemmatirosa kalamazoonensis</name>
    <dbReference type="NCBI Taxonomy" id="861299"/>
    <lineage>
        <taxon>Bacteria</taxon>
        <taxon>Pseudomonadati</taxon>
        <taxon>Gemmatimonadota</taxon>
        <taxon>Gemmatimonadia</taxon>
        <taxon>Gemmatimonadales</taxon>
        <taxon>Gemmatimonadaceae</taxon>
        <taxon>Gemmatirosa</taxon>
    </lineage>
</organism>
<dbReference type="Pfam" id="PF12771">
    <property type="entry name" value="SusD-like_2"/>
    <property type="match status" value="1"/>
</dbReference>
<keyword evidence="3" id="KW-1185">Reference proteome</keyword>
<protein>
    <recommendedName>
        <fullName evidence="4">SusD/RagB family nutrient-binding outer membrane lipoprotein</fullName>
    </recommendedName>
</protein>
<dbReference type="OrthoDB" id="725917at2"/>
<reference evidence="2 3" key="1">
    <citation type="journal article" date="2014" name="Genome Announc.">
        <title>Genome Sequence and Methylome of Soil Bacterium Gemmatirosa kalamazoonensis KBS708T, a Member of the Rarely Cultivated Gemmatimonadetes Phylum.</title>
        <authorList>
            <person name="Debruyn J.M."/>
            <person name="Radosevich M."/>
            <person name="Wommack K.E."/>
            <person name="Polson S.W."/>
            <person name="Hauser L.J."/>
            <person name="Fawaz M.N."/>
            <person name="Korlach J."/>
            <person name="Tsai Y.C."/>
        </authorList>
    </citation>
    <scope>NUCLEOTIDE SEQUENCE [LARGE SCALE GENOMIC DNA]</scope>
    <source>
        <strain evidence="2 3">KBS708</strain>
        <plasmid evidence="3">Plasmid 2</plasmid>
    </source>
</reference>
<dbReference type="InterPro" id="IPR041662">
    <property type="entry name" value="SusD-like_2"/>
</dbReference>
<feature type="signal peptide" evidence="1">
    <location>
        <begin position="1"/>
        <end position="23"/>
    </location>
</feature>
<evidence type="ECO:0000313" key="3">
    <source>
        <dbReference type="Proteomes" id="UP000019151"/>
    </source>
</evidence>
<dbReference type="eggNOG" id="COG4198">
    <property type="taxonomic scope" value="Bacteria"/>
</dbReference>
<feature type="chain" id="PRO_5004795321" description="SusD/RagB family nutrient-binding outer membrane lipoprotein" evidence="1">
    <location>
        <begin position="24"/>
        <end position="502"/>
    </location>
</feature>
<proteinExistence type="predicted"/>
<gene>
    <name evidence="2" type="ORF">J421_5841</name>
</gene>
<name>W0RRQ4_9BACT</name>
<dbReference type="AlphaFoldDB" id="W0RRQ4"/>
<dbReference type="InterPro" id="IPR011990">
    <property type="entry name" value="TPR-like_helical_dom_sf"/>
</dbReference>
<dbReference type="PROSITE" id="PS51257">
    <property type="entry name" value="PROKAR_LIPOPROTEIN"/>
    <property type="match status" value="1"/>
</dbReference>
<evidence type="ECO:0000313" key="2">
    <source>
        <dbReference type="EMBL" id="AHG93376.1"/>
    </source>
</evidence>
<sequence length="502" mass="54124">MSRSTLGILAAACALAAACTLVACDNRDITNINDNPNAPTKVTPQLLFPSAVTDVVSRARGGSMDLTFLELWSQQIAMDRFTDEDHYALRVDNITGYWSGFYSGGLQDLATILQQNTAADKPNIVAPALVMKSWTYGIMTDIWGDIPYAKANTGDVSAPPEYDTQKQIYTGLFADLKQAADIAGTTGTTTSATASYGTADLIYGGDMAKWKKLANSLRLRYGLRLSKVDPSTAATQVAAAVSAGVMTSNADNALLKWPGDGTNDSPYFTTFRTRDDQHVSETLINTLKGLYISISAAGDTTFDPRLAIYADPIQSSPAKARWVGMPNGLVEEDANAIPLTNTSRVGATLRARTSPSILMRYDEVLFDEAEAALRGWIPGDPAALYRAAITASMQYYGIPDATIAAYLATPRVAYDPAKAMSQIALQRWIALYNEGSEAYSEWRRTGVPALKAGPGAITSPREVARRSLYPSSEQSFNNTNLQAAMARQGNVGLLGRVWWDTP</sequence>
<keyword evidence="1" id="KW-0732">Signal</keyword>
<dbReference type="Gene3D" id="1.25.40.390">
    <property type="match status" value="1"/>
</dbReference>
<evidence type="ECO:0000256" key="1">
    <source>
        <dbReference type="SAM" id="SignalP"/>
    </source>
</evidence>
<keyword evidence="2" id="KW-0614">Plasmid</keyword>
<dbReference type="Proteomes" id="UP000019151">
    <property type="component" value="Plasmid 2"/>
</dbReference>
<dbReference type="RefSeq" id="WP_025414679.1">
    <property type="nucleotide sequence ID" value="NZ_CP007130.1"/>
</dbReference>
<geneLocation type="plasmid" evidence="2 3">
    <name>2</name>
</geneLocation>